<organism evidence="1 2">
    <name type="scientific">Cupriavidus necator (strain ATCC 43291 / DSM 13513 / CCUG 52238 / LMG 8453 / N-1)</name>
    <name type="common">Ralstonia eutropha</name>
    <dbReference type="NCBI Taxonomy" id="1042878"/>
    <lineage>
        <taxon>Bacteria</taxon>
        <taxon>Pseudomonadati</taxon>
        <taxon>Pseudomonadota</taxon>
        <taxon>Betaproteobacteria</taxon>
        <taxon>Burkholderiales</taxon>
        <taxon>Burkholderiaceae</taxon>
        <taxon>Cupriavidus</taxon>
    </lineage>
</organism>
<dbReference type="Proteomes" id="UP000006798">
    <property type="component" value="Chromosome 2"/>
</dbReference>
<sequence>MADQLVSPLQRALRAAARVMAALVWRRLPVAYAGCGITRCATPARAALQRVARLKPVLQRARPDNTCAGRRWVTQKRVRPGRCWQCL</sequence>
<dbReference type="EMBL" id="CP002878">
    <property type="protein sequence ID" value="AEI81428.1"/>
    <property type="molecule type" value="Genomic_DNA"/>
</dbReference>
<dbReference type="KEGG" id="cnc:CNE_2c24830"/>
<name>F8GMT1_CUPNN</name>
<evidence type="ECO:0000313" key="1">
    <source>
        <dbReference type="EMBL" id="AEI81428.1"/>
    </source>
</evidence>
<proteinExistence type="predicted"/>
<dbReference type="AlphaFoldDB" id="F8GMT1"/>
<dbReference type="HOGENOM" id="CLU_2478106_0_0_4"/>
<protein>
    <submittedName>
        <fullName evidence="1">Uncharacterized protein</fullName>
    </submittedName>
</protein>
<evidence type="ECO:0000313" key="2">
    <source>
        <dbReference type="Proteomes" id="UP000006798"/>
    </source>
</evidence>
<gene>
    <name evidence="1" type="ordered locus">CNE_2c24830</name>
</gene>
<accession>F8GMT1</accession>
<reference evidence="1 2" key="1">
    <citation type="journal article" date="2011" name="J. Bacteriol.">
        <title>Complete genome sequence of the type strain Cupriavidus necator N-1.</title>
        <authorList>
            <person name="Poehlein A."/>
            <person name="Kusian B."/>
            <person name="Friedrich B."/>
            <person name="Daniel R."/>
            <person name="Bowien B."/>
        </authorList>
    </citation>
    <scope>NUCLEOTIDE SEQUENCE [LARGE SCALE GENOMIC DNA]</scope>
    <source>
        <strain evidence="2">ATCC 43291 / DSM 13513 / CCUG 52238 / LMG 8453 / N-1</strain>
    </source>
</reference>